<keyword evidence="6" id="KW-0408">Iron</keyword>
<evidence type="ECO:0000256" key="5">
    <source>
        <dbReference type="ARBA" id="ARBA00022989"/>
    </source>
</evidence>
<evidence type="ECO:0000256" key="8">
    <source>
        <dbReference type="SAM" id="Phobius"/>
    </source>
</evidence>
<evidence type="ECO:0000313" key="10">
    <source>
        <dbReference type="Proteomes" id="UP000503462"/>
    </source>
</evidence>
<sequence>MMSRRIAQQTLRQLTAQQPALRFASPAAVAMGATLTAQRRYAAAHAVDTTTVPADQILAKQRLNRPVAPHLGIYKPQITWYLSGFNRLTGCILSGGFYAYGALYLVAPYLGWHVESSVLAASFAAWPVALKFATKFLVAFPFTFHVFNGFRHLIWDTVSMMTNKAVNQSGWFVVGLTVLGSVGLALW</sequence>
<dbReference type="AlphaFoldDB" id="A0A6H0Y4U4"/>
<proteinExistence type="predicted"/>
<dbReference type="NCBIfam" id="TIGR02970">
    <property type="entry name" value="succ_dehyd_cytB"/>
    <property type="match status" value="1"/>
</dbReference>
<feature type="transmembrane region" description="Helical" evidence="8">
    <location>
        <begin position="124"/>
        <end position="147"/>
    </location>
</feature>
<dbReference type="CDD" id="cd03499">
    <property type="entry name" value="SQR_TypeC_SdhC"/>
    <property type="match status" value="1"/>
</dbReference>
<evidence type="ECO:0000256" key="1">
    <source>
        <dbReference type="ARBA" id="ARBA00004370"/>
    </source>
</evidence>
<name>A0A6H0Y4U4_9PEZI</name>
<dbReference type="GO" id="GO:0006099">
    <property type="term" value="P:tricarboxylic acid cycle"/>
    <property type="evidence" value="ECO:0007669"/>
    <property type="project" value="InterPro"/>
</dbReference>
<keyword evidence="10" id="KW-1185">Reference proteome</keyword>
<keyword evidence="7 8" id="KW-0472">Membrane</keyword>
<dbReference type="SUPFAM" id="SSF81343">
    <property type="entry name" value="Fumarate reductase respiratory complex transmembrane subunits"/>
    <property type="match status" value="1"/>
</dbReference>
<dbReference type="GO" id="GO:0016020">
    <property type="term" value="C:membrane"/>
    <property type="evidence" value="ECO:0007669"/>
    <property type="project" value="UniProtKB-SubCell"/>
</dbReference>
<dbReference type="GO" id="GO:0005739">
    <property type="term" value="C:mitochondrion"/>
    <property type="evidence" value="ECO:0007669"/>
    <property type="project" value="GOC"/>
</dbReference>
<dbReference type="GO" id="GO:0009055">
    <property type="term" value="F:electron transfer activity"/>
    <property type="evidence" value="ECO:0007669"/>
    <property type="project" value="InterPro"/>
</dbReference>
<dbReference type="Gene3D" id="1.20.1300.10">
    <property type="entry name" value="Fumarate reductase/succinate dehydrogenase, transmembrane subunit"/>
    <property type="match status" value="1"/>
</dbReference>
<feature type="transmembrane region" description="Helical" evidence="8">
    <location>
        <begin position="168"/>
        <end position="186"/>
    </location>
</feature>
<dbReference type="InterPro" id="IPR014314">
    <property type="entry name" value="Succ_DH_cytb556"/>
</dbReference>
<dbReference type="PANTHER" id="PTHR10978:SF5">
    <property type="entry name" value="SUCCINATE DEHYDROGENASE CYTOCHROME B560 SUBUNIT, MITOCHONDRIAL"/>
    <property type="match status" value="1"/>
</dbReference>
<protein>
    <submittedName>
        <fullName evidence="9">Uncharacterized protein</fullName>
    </submittedName>
</protein>
<keyword evidence="3 8" id="KW-0812">Transmembrane</keyword>
<feature type="transmembrane region" description="Helical" evidence="8">
    <location>
        <begin position="91"/>
        <end position="112"/>
    </location>
</feature>
<organism evidence="9 10">
    <name type="scientific">Peltaster fructicola</name>
    <dbReference type="NCBI Taxonomy" id="286661"/>
    <lineage>
        <taxon>Eukaryota</taxon>
        <taxon>Fungi</taxon>
        <taxon>Dikarya</taxon>
        <taxon>Ascomycota</taxon>
        <taxon>Pezizomycotina</taxon>
        <taxon>Dothideomycetes</taxon>
        <taxon>Dothideomycetes incertae sedis</taxon>
        <taxon>Peltaster</taxon>
    </lineage>
</organism>
<dbReference type="InterPro" id="IPR000701">
    <property type="entry name" value="SuccDH_FuR_B_TM-su"/>
</dbReference>
<dbReference type="OrthoDB" id="588261at2759"/>
<keyword evidence="4" id="KW-0479">Metal-binding</keyword>
<evidence type="ECO:0000256" key="6">
    <source>
        <dbReference type="ARBA" id="ARBA00023004"/>
    </source>
</evidence>
<dbReference type="PANTHER" id="PTHR10978">
    <property type="entry name" value="SUCCINATE DEHYDROGENASE CYTOCHROME B560 SUBUNIT"/>
    <property type="match status" value="1"/>
</dbReference>
<evidence type="ECO:0000256" key="7">
    <source>
        <dbReference type="ARBA" id="ARBA00023136"/>
    </source>
</evidence>
<dbReference type="InterPro" id="IPR034804">
    <property type="entry name" value="SQR/QFR_C/D"/>
</dbReference>
<evidence type="ECO:0000256" key="3">
    <source>
        <dbReference type="ARBA" id="ARBA00022692"/>
    </source>
</evidence>
<dbReference type="Pfam" id="PF01127">
    <property type="entry name" value="Sdh_cyt"/>
    <property type="match status" value="1"/>
</dbReference>
<evidence type="ECO:0000256" key="2">
    <source>
        <dbReference type="ARBA" id="ARBA00022617"/>
    </source>
</evidence>
<dbReference type="GO" id="GO:0046872">
    <property type="term" value="F:metal ion binding"/>
    <property type="evidence" value="ECO:0007669"/>
    <property type="project" value="UniProtKB-KW"/>
</dbReference>
<gene>
    <name evidence="9" type="ORF">AMS68_007147</name>
</gene>
<keyword evidence="5 8" id="KW-1133">Transmembrane helix</keyword>
<dbReference type="EMBL" id="CP051143">
    <property type="protein sequence ID" value="QIX01630.1"/>
    <property type="molecule type" value="Genomic_DNA"/>
</dbReference>
<comment type="subcellular location">
    <subcellularLocation>
        <location evidence="1">Membrane</location>
    </subcellularLocation>
</comment>
<dbReference type="Proteomes" id="UP000503462">
    <property type="component" value="Chromosome 5"/>
</dbReference>
<keyword evidence="2" id="KW-0349">Heme</keyword>
<dbReference type="GO" id="GO:0006121">
    <property type="term" value="P:mitochondrial electron transport, succinate to ubiquinone"/>
    <property type="evidence" value="ECO:0007669"/>
    <property type="project" value="TreeGrafter"/>
</dbReference>
<reference evidence="9 10" key="1">
    <citation type="journal article" date="2016" name="Sci. Rep.">
        <title>Peltaster fructicola genome reveals evolution from an invasive phytopathogen to an ectophytic parasite.</title>
        <authorList>
            <person name="Xu C."/>
            <person name="Chen H."/>
            <person name="Gleason M.L."/>
            <person name="Xu J.R."/>
            <person name="Liu H."/>
            <person name="Zhang R."/>
            <person name="Sun G."/>
        </authorList>
    </citation>
    <scope>NUCLEOTIDE SEQUENCE [LARGE SCALE GENOMIC DNA]</scope>
    <source>
        <strain evidence="9 10">LNHT1506</strain>
    </source>
</reference>
<evidence type="ECO:0000313" key="9">
    <source>
        <dbReference type="EMBL" id="QIX01630.1"/>
    </source>
</evidence>
<accession>A0A6H0Y4U4</accession>
<evidence type="ECO:0000256" key="4">
    <source>
        <dbReference type="ARBA" id="ARBA00022723"/>
    </source>
</evidence>